<evidence type="ECO:0000313" key="2">
    <source>
        <dbReference type="EMBL" id="KAK7827596.1"/>
    </source>
</evidence>
<dbReference type="AlphaFoldDB" id="A0AAW0JMW2"/>
<gene>
    <name evidence="2" type="ORF">CFP56_030983</name>
</gene>
<proteinExistence type="predicted"/>
<organism evidence="2 3">
    <name type="scientific">Quercus suber</name>
    <name type="common">Cork oak</name>
    <dbReference type="NCBI Taxonomy" id="58331"/>
    <lineage>
        <taxon>Eukaryota</taxon>
        <taxon>Viridiplantae</taxon>
        <taxon>Streptophyta</taxon>
        <taxon>Embryophyta</taxon>
        <taxon>Tracheophyta</taxon>
        <taxon>Spermatophyta</taxon>
        <taxon>Magnoliopsida</taxon>
        <taxon>eudicotyledons</taxon>
        <taxon>Gunneridae</taxon>
        <taxon>Pentapetalae</taxon>
        <taxon>rosids</taxon>
        <taxon>fabids</taxon>
        <taxon>Fagales</taxon>
        <taxon>Fagaceae</taxon>
        <taxon>Quercus</taxon>
    </lineage>
</organism>
<keyword evidence="3" id="KW-1185">Reference proteome</keyword>
<accession>A0AAW0JMW2</accession>
<keyword evidence="1" id="KW-0812">Transmembrane</keyword>
<feature type="transmembrane region" description="Helical" evidence="1">
    <location>
        <begin position="16"/>
        <end position="36"/>
    </location>
</feature>
<keyword evidence="1" id="KW-0472">Membrane</keyword>
<reference evidence="2 3" key="1">
    <citation type="journal article" date="2018" name="Sci. Data">
        <title>The draft genome sequence of cork oak.</title>
        <authorList>
            <person name="Ramos A.M."/>
            <person name="Usie A."/>
            <person name="Barbosa P."/>
            <person name="Barros P.M."/>
            <person name="Capote T."/>
            <person name="Chaves I."/>
            <person name="Simoes F."/>
            <person name="Abreu I."/>
            <person name="Carrasquinho I."/>
            <person name="Faro C."/>
            <person name="Guimaraes J.B."/>
            <person name="Mendonca D."/>
            <person name="Nobrega F."/>
            <person name="Rodrigues L."/>
            <person name="Saibo N.J.M."/>
            <person name="Varela M.C."/>
            <person name="Egas C."/>
            <person name="Matos J."/>
            <person name="Miguel C.M."/>
            <person name="Oliveira M.M."/>
            <person name="Ricardo C.P."/>
            <person name="Goncalves S."/>
        </authorList>
    </citation>
    <scope>NUCLEOTIDE SEQUENCE [LARGE SCALE GENOMIC DNA]</scope>
    <source>
        <strain evidence="3">cv. HL8</strain>
    </source>
</reference>
<protein>
    <submittedName>
        <fullName evidence="2">Zinc finger protein brutus-like</fullName>
    </submittedName>
</protein>
<keyword evidence="1" id="KW-1133">Transmembrane helix</keyword>
<evidence type="ECO:0000313" key="3">
    <source>
        <dbReference type="Proteomes" id="UP000237347"/>
    </source>
</evidence>
<dbReference type="EMBL" id="PKMF04000519">
    <property type="protein sequence ID" value="KAK7827596.1"/>
    <property type="molecule type" value="Genomic_DNA"/>
</dbReference>
<name>A0AAW0JMW2_QUESU</name>
<dbReference type="Proteomes" id="UP000237347">
    <property type="component" value="Unassembled WGS sequence"/>
</dbReference>
<evidence type="ECO:0000256" key="1">
    <source>
        <dbReference type="SAM" id="Phobius"/>
    </source>
</evidence>
<sequence>MADDDDDTIFPLAESLAGVSLSHAPILFFVCFHKALRAELSQLRRLAVAESESESESSHRCDVVVELRRRFEFLKLVCKYHCAAEDEEKMKRKCGD</sequence>
<comment type="caution">
    <text evidence="2">The sequence shown here is derived from an EMBL/GenBank/DDBJ whole genome shotgun (WGS) entry which is preliminary data.</text>
</comment>